<reference evidence="1" key="1">
    <citation type="submission" date="2009-07" db="EMBL/GenBank/DDBJ databases">
        <authorList>
            <person name="Weinstock G."/>
            <person name="Sodergren E."/>
            <person name="Clifton S."/>
            <person name="Fulton L."/>
            <person name="Fulton B."/>
            <person name="Courtney L."/>
            <person name="Fronick C."/>
            <person name="Harrison M."/>
            <person name="Strong C."/>
            <person name="Farmer C."/>
            <person name="Delahaunty K."/>
            <person name="Markovic C."/>
            <person name="Hall O."/>
            <person name="Minx P."/>
            <person name="Tomlinson C."/>
            <person name="Mitreva M."/>
            <person name="Nelson J."/>
            <person name="Hou S."/>
            <person name="Wollam A."/>
            <person name="Pepin K.H."/>
            <person name="Johnson M."/>
            <person name="Bhonagiri V."/>
            <person name="Nash W.E."/>
            <person name="Warren W."/>
            <person name="Chinwalla A."/>
            <person name="Mardis E.R."/>
            <person name="Wilson R.K."/>
        </authorList>
    </citation>
    <scope>NUCLEOTIDE SEQUENCE [LARGE SCALE GENOMIC DNA]</scope>
    <source>
        <strain evidence="1">DSM 14469</strain>
    </source>
</reference>
<dbReference type="InterPro" id="IPR038555">
    <property type="entry name" value="Zincin_1_sf"/>
</dbReference>
<protein>
    <recommendedName>
        <fullName evidence="3">Zinicin-like metallopeptidase</fullName>
    </recommendedName>
</protein>
<evidence type="ECO:0000313" key="2">
    <source>
        <dbReference type="Proteomes" id="UP000005561"/>
    </source>
</evidence>
<evidence type="ECO:0000313" key="1">
    <source>
        <dbReference type="EMBL" id="EET62826.1"/>
    </source>
</evidence>
<dbReference type="OrthoDB" id="5071at2"/>
<proteinExistence type="predicted"/>
<dbReference type="EMBL" id="ACCL02000001">
    <property type="protein sequence ID" value="EET62826.1"/>
    <property type="molecule type" value="Genomic_DNA"/>
</dbReference>
<dbReference type="AlphaFoldDB" id="C6L987"/>
<dbReference type="eggNOG" id="COG3824">
    <property type="taxonomic scope" value="Bacteria"/>
</dbReference>
<sequence length="124" mass="15018">MVSFEKFQDMMEEILQTFPEEFFRELNGGVFARRHPKYHPEGINHDLFIMGEYCVQHHLGRFIVIYYGSFMQVYGYLSEEELAKQLRRVLLHEFRHHLESLAGEYDLEIEDAIEIAKYRERKKQ</sequence>
<dbReference type="Proteomes" id="UP000005561">
    <property type="component" value="Unassembled WGS sequence"/>
</dbReference>
<evidence type="ECO:0008006" key="3">
    <source>
        <dbReference type="Google" id="ProtNLM"/>
    </source>
</evidence>
<accession>C6L987</accession>
<dbReference type="RefSeq" id="WP_006859979.1">
    <property type="nucleotide sequence ID" value="NZ_ACCL02000001.1"/>
</dbReference>
<gene>
    <name evidence="1" type="ORF">BRYFOR_05177</name>
</gene>
<keyword evidence="2" id="KW-1185">Reference proteome</keyword>
<organism evidence="1 2">
    <name type="scientific">Marvinbryantia formatexigens DSM 14469</name>
    <dbReference type="NCBI Taxonomy" id="478749"/>
    <lineage>
        <taxon>Bacteria</taxon>
        <taxon>Bacillati</taxon>
        <taxon>Bacillota</taxon>
        <taxon>Clostridia</taxon>
        <taxon>Lachnospirales</taxon>
        <taxon>Lachnospiraceae</taxon>
        <taxon>Marvinbryantia</taxon>
    </lineage>
</organism>
<dbReference type="InterPro" id="IPR010428">
    <property type="entry name" value="Zincin_1"/>
</dbReference>
<dbReference type="CDD" id="cd12953">
    <property type="entry name" value="MMP_TTHA0227"/>
    <property type="match status" value="1"/>
</dbReference>
<name>C6L987_9FIRM</name>
<dbReference type="SUPFAM" id="SSF55486">
    <property type="entry name" value="Metalloproteases ('zincins'), catalytic domain"/>
    <property type="match status" value="1"/>
</dbReference>
<dbReference type="Gene3D" id="3.30.2010.20">
    <property type="match status" value="1"/>
</dbReference>
<dbReference type="Pfam" id="PF06262">
    <property type="entry name" value="Zincin_1"/>
    <property type="match status" value="1"/>
</dbReference>
<dbReference type="STRING" id="168384.SAMN05660368_01788"/>
<comment type="caution">
    <text evidence="1">The sequence shown here is derived from an EMBL/GenBank/DDBJ whole genome shotgun (WGS) entry which is preliminary data.</text>
</comment>